<sequence>MIDPTEFRRTLGRFATGVTVVSAYDEGGNPRGLTANAFMSVSLDPPLVLVSLDNRSRTKPVLERAGRYGVSVLAEEQRALSDHFAGRPQEGLEIAFEERAGVPLLKGALAQVAARVVAVYPGGDHTLFLGEVEYLSWREGRPLLYYAGRYGRLGEWG</sequence>
<dbReference type="GO" id="GO:0042602">
    <property type="term" value="F:riboflavin reductase (NADPH) activity"/>
    <property type="evidence" value="ECO:0007669"/>
    <property type="project" value="TreeGrafter"/>
</dbReference>
<gene>
    <name evidence="3" type="ORF">ENM28_05390</name>
</gene>
<feature type="domain" description="Flavin reductase like" evidence="2">
    <location>
        <begin position="11"/>
        <end position="152"/>
    </location>
</feature>
<comment type="caution">
    <text evidence="3">The sequence shown here is derived from an EMBL/GenBank/DDBJ whole genome shotgun (WGS) entry which is preliminary data.</text>
</comment>
<evidence type="ECO:0000256" key="1">
    <source>
        <dbReference type="ARBA" id="ARBA00023002"/>
    </source>
</evidence>
<dbReference type="GO" id="GO:0010181">
    <property type="term" value="F:FMN binding"/>
    <property type="evidence" value="ECO:0007669"/>
    <property type="project" value="InterPro"/>
</dbReference>
<organism evidence="3">
    <name type="scientific">Thermus caliditerrae</name>
    <dbReference type="NCBI Taxonomy" id="1330700"/>
    <lineage>
        <taxon>Bacteria</taxon>
        <taxon>Thermotogati</taxon>
        <taxon>Deinococcota</taxon>
        <taxon>Deinococci</taxon>
        <taxon>Thermales</taxon>
        <taxon>Thermaceae</taxon>
        <taxon>Thermus</taxon>
    </lineage>
</organism>
<dbReference type="SUPFAM" id="SSF50475">
    <property type="entry name" value="FMN-binding split barrel"/>
    <property type="match status" value="1"/>
</dbReference>
<dbReference type="PANTHER" id="PTHR30466:SF1">
    <property type="entry name" value="FMN REDUCTASE (NADH) RUTF"/>
    <property type="match status" value="1"/>
</dbReference>
<evidence type="ECO:0000259" key="2">
    <source>
        <dbReference type="SMART" id="SM00903"/>
    </source>
</evidence>
<keyword evidence="1" id="KW-0560">Oxidoreductase</keyword>
<dbReference type="EMBL" id="DRXE01000202">
    <property type="protein sequence ID" value="HHM68132.1"/>
    <property type="molecule type" value="Genomic_DNA"/>
</dbReference>
<dbReference type="InterPro" id="IPR050268">
    <property type="entry name" value="NADH-dep_flavin_reductase"/>
</dbReference>
<reference evidence="3" key="1">
    <citation type="journal article" date="2020" name="mSystems">
        <title>Genome- and Community-Level Interaction Insights into Carbon Utilization and Element Cycling Functions of Hydrothermarchaeota in Hydrothermal Sediment.</title>
        <authorList>
            <person name="Zhou Z."/>
            <person name="Liu Y."/>
            <person name="Xu W."/>
            <person name="Pan J."/>
            <person name="Luo Z.H."/>
            <person name="Li M."/>
        </authorList>
    </citation>
    <scope>NUCLEOTIDE SEQUENCE [LARGE SCALE GENOMIC DNA]</scope>
    <source>
        <strain evidence="3">SpSt-1071</strain>
    </source>
</reference>
<proteinExistence type="predicted"/>
<dbReference type="InterPro" id="IPR012349">
    <property type="entry name" value="Split_barrel_FMN-bd"/>
</dbReference>
<dbReference type="Gene3D" id="2.30.110.10">
    <property type="entry name" value="Electron Transport, Fmn-binding Protein, Chain A"/>
    <property type="match status" value="1"/>
</dbReference>
<evidence type="ECO:0000313" key="3">
    <source>
        <dbReference type="EMBL" id="HHM68132.1"/>
    </source>
</evidence>
<dbReference type="AlphaFoldDB" id="A0A7C5VI27"/>
<name>A0A7C5VI27_9DEIN</name>
<accession>A0A7C5VI27</accession>
<protein>
    <submittedName>
        <fullName evidence="3">Flavin reductase</fullName>
    </submittedName>
</protein>
<dbReference type="Pfam" id="PF01613">
    <property type="entry name" value="Flavin_Reduct"/>
    <property type="match status" value="1"/>
</dbReference>
<dbReference type="PANTHER" id="PTHR30466">
    <property type="entry name" value="FLAVIN REDUCTASE"/>
    <property type="match status" value="1"/>
</dbReference>
<dbReference type="SMART" id="SM00903">
    <property type="entry name" value="Flavin_Reduct"/>
    <property type="match status" value="1"/>
</dbReference>
<dbReference type="InterPro" id="IPR002563">
    <property type="entry name" value="Flavin_Rdtase-like_dom"/>
</dbReference>
<dbReference type="GO" id="GO:0006208">
    <property type="term" value="P:pyrimidine nucleobase catabolic process"/>
    <property type="evidence" value="ECO:0007669"/>
    <property type="project" value="TreeGrafter"/>
</dbReference>